<evidence type="ECO:0000313" key="3">
    <source>
        <dbReference type="Proteomes" id="UP000324897"/>
    </source>
</evidence>
<keyword evidence="1" id="KW-0732">Signal</keyword>
<organism evidence="2 3">
    <name type="scientific">Eragrostis curvula</name>
    <name type="common">weeping love grass</name>
    <dbReference type="NCBI Taxonomy" id="38414"/>
    <lineage>
        <taxon>Eukaryota</taxon>
        <taxon>Viridiplantae</taxon>
        <taxon>Streptophyta</taxon>
        <taxon>Embryophyta</taxon>
        <taxon>Tracheophyta</taxon>
        <taxon>Spermatophyta</taxon>
        <taxon>Magnoliopsida</taxon>
        <taxon>Liliopsida</taxon>
        <taxon>Poales</taxon>
        <taxon>Poaceae</taxon>
        <taxon>PACMAD clade</taxon>
        <taxon>Chloridoideae</taxon>
        <taxon>Eragrostideae</taxon>
        <taxon>Eragrostidinae</taxon>
        <taxon>Eragrostis</taxon>
    </lineage>
</organism>
<feature type="signal peptide" evidence="1">
    <location>
        <begin position="1"/>
        <end position="29"/>
    </location>
</feature>
<evidence type="ECO:0000256" key="1">
    <source>
        <dbReference type="SAM" id="SignalP"/>
    </source>
</evidence>
<feature type="non-terminal residue" evidence="2">
    <location>
        <position position="92"/>
    </location>
</feature>
<evidence type="ECO:0000313" key="2">
    <source>
        <dbReference type="EMBL" id="TVU02036.1"/>
    </source>
</evidence>
<gene>
    <name evidence="2" type="ORF">EJB05_52500</name>
</gene>
<dbReference type="OrthoDB" id="1705400at2759"/>
<sequence length="92" mass="10574">MLVETNKHLAYRLVYKLLKLALLLPVATASIERNKLRNNMGDQYLNDCLVTFLELDFFLQTGDEDIVSPWDNGKSFCPASAEINFGHKYKIH</sequence>
<feature type="non-terminal residue" evidence="2">
    <location>
        <position position="1"/>
    </location>
</feature>
<dbReference type="Proteomes" id="UP000324897">
    <property type="component" value="Unassembled WGS sequence"/>
</dbReference>
<dbReference type="Gramene" id="TVU02036">
    <property type="protein sequence ID" value="TVU02036"/>
    <property type="gene ID" value="EJB05_52500"/>
</dbReference>
<protein>
    <submittedName>
        <fullName evidence="2">Uncharacterized protein</fullName>
    </submittedName>
</protein>
<dbReference type="PANTHER" id="PTHR11697:SF230">
    <property type="entry name" value="ZINC FINGER, MYM DOMAIN CONTAINING 1"/>
    <property type="match status" value="1"/>
</dbReference>
<dbReference type="InterPro" id="IPR055298">
    <property type="entry name" value="AtLOH3-like"/>
</dbReference>
<keyword evidence="3" id="KW-1185">Reference proteome</keyword>
<comment type="caution">
    <text evidence="2">The sequence shown here is derived from an EMBL/GenBank/DDBJ whole genome shotgun (WGS) entry which is preliminary data.</text>
</comment>
<reference evidence="2 3" key="1">
    <citation type="journal article" date="2019" name="Sci. Rep.">
        <title>A high-quality genome of Eragrostis curvula grass provides insights into Poaceae evolution and supports new strategies to enhance forage quality.</title>
        <authorList>
            <person name="Carballo J."/>
            <person name="Santos B.A.C.M."/>
            <person name="Zappacosta D."/>
            <person name="Garbus I."/>
            <person name="Selva J.P."/>
            <person name="Gallo C.A."/>
            <person name="Diaz A."/>
            <person name="Albertini E."/>
            <person name="Caccamo M."/>
            <person name="Echenique V."/>
        </authorList>
    </citation>
    <scope>NUCLEOTIDE SEQUENCE [LARGE SCALE GENOMIC DNA]</scope>
    <source>
        <strain evidence="3">cv. Victoria</strain>
        <tissue evidence="2">Leaf</tissue>
    </source>
</reference>
<name>A0A5J9SSR8_9POAL</name>
<dbReference type="AlphaFoldDB" id="A0A5J9SSR8"/>
<dbReference type="PANTHER" id="PTHR11697">
    <property type="entry name" value="GENERAL TRANSCRIPTION FACTOR 2-RELATED ZINC FINGER PROTEIN"/>
    <property type="match status" value="1"/>
</dbReference>
<accession>A0A5J9SSR8</accession>
<dbReference type="EMBL" id="RWGY01000362">
    <property type="protein sequence ID" value="TVU02036.1"/>
    <property type="molecule type" value="Genomic_DNA"/>
</dbReference>
<proteinExistence type="predicted"/>
<feature type="chain" id="PRO_5023891787" evidence="1">
    <location>
        <begin position="30"/>
        <end position="92"/>
    </location>
</feature>